<gene>
    <name evidence="1" type="ORF">TH19_00845</name>
</gene>
<accession>A0A367WDV6</accession>
<protein>
    <submittedName>
        <fullName evidence="1">Phosphoribosylpyrophosphate synthetase</fullName>
    </submittedName>
</protein>
<dbReference type="EMBL" id="JPWF01000001">
    <property type="protein sequence ID" value="RCK39635.1"/>
    <property type="molecule type" value="Genomic_DNA"/>
</dbReference>
<evidence type="ECO:0000313" key="2">
    <source>
        <dbReference type="Proteomes" id="UP000253226"/>
    </source>
</evidence>
<organism evidence="1 2">
    <name type="scientific">Thalassospira profundimaris</name>
    <dbReference type="NCBI Taxonomy" id="502049"/>
    <lineage>
        <taxon>Bacteria</taxon>
        <taxon>Pseudomonadati</taxon>
        <taxon>Pseudomonadota</taxon>
        <taxon>Alphaproteobacteria</taxon>
        <taxon>Rhodospirillales</taxon>
        <taxon>Thalassospiraceae</taxon>
        <taxon>Thalassospira</taxon>
    </lineage>
</organism>
<proteinExistence type="predicted"/>
<comment type="caution">
    <text evidence="1">The sequence shown here is derived from an EMBL/GenBank/DDBJ whole genome shotgun (WGS) entry which is preliminary data.</text>
</comment>
<evidence type="ECO:0000313" key="1">
    <source>
        <dbReference type="EMBL" id="RCK39635.1"/>
    </source>
</evidence>
<sequence length="99" mass="11028">MTLADLQANAKQHGFVHHFMCERDGVRSDGTGHLYHPDELRLVHSNGTDHGTDPGDEATLFMIEANDGTRGVMIVADAFHTDPHKARIIDQLRRNRLSA</sequence>
<dbReference type="AlphaFoldDB" id="A0A367WDV6"/>
<dbReference type="Proteomes" id="UP000253226">
    <property type="component" value="Unassembled WGS sequence"/>
</dbReference>
<name>A0A367WDV6_9PROT</name>
<dbReference type="OrthoDB" id="7356389at2"/>
<dbReference type="RefSeq" id="WP_114100428.1">
    <property type="nucleotide sequence ID" value="NZ_JPWF01000001.1"/>
</dbReference>
<reference evidence="1 2" key="1">
    <citation type="submission" date="2014-07" db="EMBL/GenBank/DDBJ databases">
        <title>Draft genome sequence of Thalassospira profundimaris 35.</title>
        <authorList>
            <person name="Lai Q."/>
            <person name="Shao Z."/>
        </authorList>
    </citation>
    <scope>NUCLEOTIDE SEQUENCE [LARGE SCALE GENOMIC DNA]</scope>
    <source>
        <strain evidence="1 2">35</strain>
    </source>
</reference>